<accession>A0A9K3M428</accession>
<dbReference type="GO" id="GO:0016272">
    <property type="term" value="C:prefoldin complex"/>
    <property type="evidence" value="ECO:0007669"/>
    <property type="project" value="InterPro"/>
</dbReference>
<feature type="region of interest" description="Disordered" evidence="4">
    <location>
        <begin position="1"/>
        <end position="26"/>
    </location>
</feature>
<evidence type="ECO:0000256" key="2">
    <source>
        <dbReference type="ARBA" id="ARBA00023186"/>
    </source>
</evidence>
<dbReference type="AlphaFoldDB" id="A0A9K3M428"/>
<dbReference type="EMBL" id="JAGRRH010000003">
    <property type="protein sequence ID" value="KAG7372621.1"/>
    <property type="molecule type" value="Genomic_DNA"/>
</dbReference>
<gene>
    <name evidence="5" type="ORF">IV203_018764</name>
</gene>
<dbReference type="InterPro" id="IPR004127">
    <property type="entry name" value="Prefoldin_subunit_alpha"/>
</dbReference>
<dbReference type="OrthoDB" id="6375174at2759"/>
<feature type="region of interest" description="Disordered" evidence="4">
    <location>
        <begin position="211"/>
        <end position="238"/>
    </location>
</feature>
<dbReference type="GO" id="GO:0007021">
    <property type="term" value="P:tubulin complex assembly"/>
    <property type="evidence" value="ECO:0007669"/>
    <property type="project" value="TreeGrafter"/>
</dbReference>
<dbReference type="GO" id="GO:0015631">
    <property type="term" value="F:tubulin binding"/>
    <property type="evidence" value="ECO:0007669"/>
    <property type="project" value="TreeGrafter"/>
</dbReference>
<dbReference type="GO" id="GO:0007017">
    <property type="term" value="P:microtubule-based process"/>
    <property type="evidence" value="ECO:0007669"/>
    <property type="project" value="TreeGrafter"/>
</dbReference>
<comment type="caution">
    <text evidence="5">The sequence shown here is derived from an EMBL/GenBank/DDBJ whole genome shotgun (WGS) entry which is preliminary data.</text>
</comment>
<comment type="similarity">
    <text evidence="1">Belongs to the prefoldin subunit alpha family.</text>
</comment>
<dbReference type="CDD" id="cd23156">
    <property type="entry name" value="Prefoldin_3"/>
    <property type="match status" value="1"/>
</dbReference>
<evidence type="ECO:0000256" key="1">
    <source>
        <dbReference type="ARBA" id="ARBA00010048"/>
    </source>
</evidence>
<dbReference type="PANTHER" id="PTHR12409">
    <property type="entry name" value="PREFOLDIN SUBUNIT 3"/>
    <property type="match status" value="1"/>
</dbReference>
<reference evidence="5" key="2">
    <citation type="submission" date="2021-04" db="EMBL/GenBank/DDBJ databases">
        <authorList>
            <person name="Podell S."/>
        </authorList>
    </citation>
    <scope>NUCLEOTIDE SEQUENCE</scope>
    <source>
        <strain evidence="5">Hildebrandi</strain>
    </source>
</reference>
<feature type="compositionally biased region" description="Low complexity" evidence="4">
    <location>
        <begin position="216"/>
        <end position="238"/>
    </location>
</feature>
<dbReference type="FunFam" id="1.10.287.370:FF:000001">
    <property type="entry name" value="Prefoldin subunit 3"/>
    <property type="match status" value="1"/>
</dbReference>
<reference evidence="5" key="1">
    <citation type="journal article" date="2021" name="Sci. Rep.">
        <title>Diploid genomic architecture of Nitzschia inconspicua, an elite biomass production diatom.</title>
        <authorList>
            <person name="Oliver A."/>
            <person name="Podell S."/>
            <person name="Pinowska A."/>
            <person name="Traller J.C."/>
            <person name="Smith S.R."/>
            <person name="McClure R."/>
            <person name="Beliaev A."/>
            <person name="Bohutskyi P."/>
            <person name="Hill E.A."/>
            <person name="Rabines A."/>
            <person name="Zheng H."/>
            <person name="Allen L.Z."/>
            <person name="Kuo A."/>
            <person name="Grigoriev I.V."/>
            <person name="Allen A.E."/>
            <person name="Hazlebeck D."/>
            <person name="Allen E.E."/>
        </authorList>
    </citation>
    <scope>NUCLEOTIDE SEQUENCE</scope>
    <source>
        <strain evidence="5">Hildebrandi</strain>
    </source>
</reference>
<evidence type="ECO:0000313" key="6">
    <source>
        <dbReference type="Proteomes" id="UP000693970"/>
    </source>
</evidence>
<organism evidence="5 6">
    <name type="scientific">Nitzschia inconspicua</name>
    <dbReference type="NCBI Taxonomy" id="303405"/>
    <lineage>
        <taxon>Eukaryota</taxon>
        <taxon>Sar</taxon>
        <taxon>Stramenopiles</taxon>
        <taxon>Ochrophyta</taxon>
        <taxon>Bacillariophyta</taxon>
        <taxon>Bacillariophyceae</taxon>
        <taxon>Bacillariophycidae</taxon>
        <taxon>Bacillariales</taxon>
        <taxon>Bacillariaceae</taxon>
        <taxon>Nitzschia</taxon>
    </lineage>
</organism>
<name>A0A9K3M428_9STRA</name>
<keyword evidence="2" id="KW-0143">Chaperone</keyword>
<sequence>MASSSDHDYDDDDTSSKPSPGKKQNIEDMSLLSIADGENARGIPIVKFIEDVEDFANSFTPPASAELLIGAYSELHSKFKTFETSLNQKKQNYSIKIPDVQKSLTLVKTLQKKQEEGENAMTRYNLCDSVYGKAEVDTSIGIVNLWLGANVMLEYTYQEAIDFLQQNLNNAQRESKLVDEDLAFVRDQIVTSEVSMSRIFNWDVRRKRAAAAINQAQPPTDTTTTTLPSSSTAATTSS</sequence>
<evidence type="ECO:0000256" key="4">
    <source>
        <dbReference type="SAM" id="MobiDB-lite"/>
    </source>
</evidence>
<protein>
    <submittedName>
        <fullName evidence="5">Prefoldin subunit domain containing protein</fullName>
    </submittedName>
</protein>
<dbReference type="Proteomes" id="UP000693970">
    <property type="component" value="Unassembled WGS sequence"/>
</dbReference>
<dbReference type="GO" id="GO:0005737">
    <property type="term" value="C:cytoplasm"/>
    <property type="evidence" value="ECO:0007669"/>
    <property type="project" value="UniProtKB-ARBA"/>
</dbReference>
<dbReference type="GO" id="GO:0006457">
    <property type="term" value="P:protein folding"/>
    <property type="evidence" value="ECO:0007669"/>
    <property type="project" value="InterPro"/>
</dbReference>
<proteinExistence type="inferred from homology"/>
<keyword evidence="3" id="KW-0175">Coiled coil</keyword>
<dbReference type="Pfam" id="PF02996">
    <property type="entry name" value="Prefoldin"/>
    <property type="match status" value="1"/>
</dbReference>
<feature type="coiled-coil region" evidence="3">
    <location>
        <begin position="154"/>
        <end position="188"/>
    </location>
</feature>
<keyword evidence="6" id="KW-1185">Reference proteome</keyword>
<dbReference type="InterPro" id="IPR016655">
    <property type="entry name" value="PFD3"/>
</dbReference>
<evidence type="ECO:0000313" key="5">
    <source>
        <dbReference type="EMBL" id="KAG7372621.1"/>
    </source>
</evidence>
<evidence type="ECO:0000256" key="3">
    <source>
        <dbReference type="SAM" id="Coils"/>
    </source>
</evidence>
<dbReference type="PANTHER" id="PTHR12409:SF0">
    <property type="entry name" value="PREFOLDIN SUBUNIT 3"/>
    <property type="match status" value="1"/>
</dbReference>